<dbReference type="InterPro" id="IPR027417">
    <property type="entry name" value="P-loop_NTPase"/>
</dbReference>
<dbReference type="GO" id="GO:0005829">
    <property type="term" value="C:cytosol"/>
    <property type="evidence" value="ECO:0007669"/>
    <property type="project" value="TreeGrafter"/>
</dbReference>
<evidence type="ECO:0000259" key="14">
    <source>
        <dbReference type="PROSITE" id="PS51217"/>
    </source>
</evidence>
<dbReference type="Pfam" id="PF13361">
    <property type="entry name" value="UvrD_C"/>
    <property type="match status" value="1"/>
</dbReference>
<evidence type="ECO:0000256" key="3">
    <source>
        <dbReference type="ARBA" id="ARBA00022801"/>
    </source>
</evidence>
<feature type="domain" description="UvrD-like helicase ATP-binding" evidence="13">
    <location>
        <begin position="6"/>
        <end position="284"/>
    </location>
</feature>
<dbReference type="GO" id="GO:0003677">
    <property type="term" value="F:DNA binding"/>
    <property type="evidence" value="ECO:0007669"/>
    <property type="project" value="UniProtKB-KW"/>
</dbReference>
<keyword evidence="4 12" id="KW-0347">Helicase</keyword>
<evidence type="ECO:0000256" key="11">
    <source>
        <dbReference type="ARBA" id="ARBA00048988"/>
    </source>
</evidence>
<dbReference type="FunFam" id="1.10.10.160:FF:000001">
    <property type="entry name" value="ATP-dependent DNA helicase"/>
    <property type="match status" value="1"/>
</dbReference>
<dbReference type="FunFam" id="1.10.486.10:FF:000003">
    <property type="entry name" value="ATP-dependent DNA helicase"/>
    <property type="match status" value="1"/>
</dbReference>
<comment type="catalytic activity">
    <reaction evidence="11">
        <text>ATP + H2O = ADP + phosphate + H(+)</text>
        <dbReference type="Rhea" id="RHEA:13065"/>
        <dbReference type="ChEBI" id="CHEBI:15377"/>
        <dbReference type="ChEBI" id="CHEBI:15378"/>
        <dbReference type="ChEBI" id="CHEBI:30616"/>
        <dbReference type="ChEBI" id="CHEBI:43474"/>
        <dbReference type="ChEBI" id="CHEBI:456216"/>
        <dbReference type="EC" id="5.6.2.4"/>
    </reaction>
</comment>
<keyword evidence="2 12" id="KW-0547">Nucleotide-binding</keyword>
<dbReference type="EC" id="5.6.2.4" evidence="9"/>
<evidence type="ECO:0000259" key="13">
    <source>
        <dbReference type="PROSITE" id="PS51198"/>
    </source>
</evidence>
<keyword evidence="7" id="KW-0413">Isomerase</keyword>
<evidence type="ECO:0000256" key="4">
    <source>
        <dbReference type="ARBA" id="ARBA00022806"/>
    </source>
</evidence>
<evidence type="ECO:0000256" key="1">
    <source>
        <dbReference type="ARBA" id="ARBA00009922"/>
    </source>
</evidence>
<organism evidence="15 16">
    <name type="scientific">Kryptobacter tengchongensis</name>
    <dbReference type="NCBI Taxonomy" id="1643429"/>
    <lineage>
        <taxon>Bacteria</taxon>
        <taxon>Pseudomonadati</taxon>
        <taxon>Candidatus Kryptoniota</taxon>
        <taxon>Candidatus Kryptobacter</taxon>
    </lineage>
</organism>
<feature type="binding site" evidence="12">
    <location>
        <begin position="27"/>
        <end position="34"/>
    </location>
    <ligand>
        <name>ATP</name>
        <dbReference type="ChEBI" id="CHEBI:30616"/>
    </ligand>
</feature>
<dbReference type="GO" id="GO:0043138">
    <property type="term" value="F:3'-5' DNA helicase activity"/>
    <property type="evidence" value="ECO:0007669"/>
    <property type="project" value="UniProtKB-EC"/>
</dbReference>
<comment type="catalytic activity">
    <reaction evidence="8">
        <text>Couples ATP hydrolysis with the unwinding of duplex DNA by translocating in the 3'-5' direction.</text>
        <dbReference type="EC" id="5.6.2.4"/>
    </reaction>
</comment>
<evidence type="ECO:0000313" key="16">
    <source>
        <dbReference type="Proteomes" id="UP000243065"/>
    </source>
</evidence>
<evidence type="ECO:0000256" key="10">
    <source>
        <dbReference type="ARBA" id="ARBA00034923"/>
    </source>
</evidence>
<accession>A0A656DBU1</accession>
<evidence type="ECO:0000256" key="2">
    <source>
        <dbReference type="ARBA" id="ARBA00022741"/>
    </source>
</evidence>
<dbReference type="PANTHER" id="PTHR11070">
    <property type="entry name" value="UVRD / RECB / PCRA DNA HELICASE FAMILY MEMBER"/>
    <property type="match status" value="1"/>
</dbReference>
<dbReference type="CDD" id="cd18807">
    <property type="entry name" value="SF1_C_UvrD"/>
    <property type="match status" value="1"/>
</dbReference>
<evidence type="ECO:0000256" key="9">
    <source>
        <dbReference type="ARBA" id="ARBA00034808"/>
    </source>
</evidence>
<dbReference type="Gene3D" id="3.40.50.300">
    <property type="entry name" value="P-loop containing nucleotide triphosphate hydrolases"/>
    <property type="match status" value="2"/>
</dbReference>
<dbReference type="AlphaFoldDB" id="A0A656DBU1"/>
<dbReference type="Gene3D" id="1.10.486.10">
    <property type="entry name" value="PCRA, domain 4"/>
    <property type="match status" value="1"/>
</dbReference>
<dbReference type="GO" id="GO:0005524">
    <property type="term" value="F:ATP binding"/>
    <property type="evidence" value="ECO:0007669"/>
    <property type="project" value="UniProtKB-UniRule"/>
</dbReference>
<dbReference type="PANTHER" id="PTHR11070:SF2">
    <property type="entry name" value="ATP-DEPENDENT DNA HELICASE SRS2"/>
    <property type="match status" value="1"/>
</dbReference>
<feature type="domain" description="UvrD-like helicase C-terminal" evidence="14">
    <location>
        <begin position="285"/>
        <end position="561"/>
    </location>
</feature>
<dbReference type="PROSITE" id="PS51217">
    <property type="entry name" value="UVRD_HELICASE_CTER"/>
    <property type="match status" value="1"/>
</dbReference>
<dbReference type="EMBL" id="CZVU01000094">
    <property type="protein sequence ID" value="CUT04565.1"/>
    <property type="molecule type" value="Genomic_DNA"/>
</dbReference>
<evidence type="ECO:0000313" key="15">
    <source>
        <dbReference type="EMBL" id="CUT04565.1"/>
    </source>
</evidence>
<dbReference type="InterPro" id="IPR013986">
    <property type="entry name" value="DExx_box_DNA_helicase_dom_sf"/>
</dbReference>
<evidence type="ECO:0000256" key="6">
    <source>
        <dbReference type="ARBA" id="ARBA00023125"/>
    </source>
</evidence>
<evidence type="ECO:0000256" key="7">
    <source>
        <dbReference type="ARBA" id="ARBA00023235"/>
    </source>
</evidence>
<reference evidence="15 16" key="1">
    <citation type="submission" date="2015-11" db="EMBL/GenBank/DDBJ databases">
        <authorList>
            <person name="Varghese N."/>
        </authorList>
    </citation>
    <scope>NUCLEOTIDE SEQUENCE [LARGE SCALE GENOMIC DNA]</scope>
    <source>
        <strain evidence="15 16">JGI-24</strain>
    </source>
</reference>
<keyword evidence="6" id="KW-0238">DNA-binding</keyword>
<dbReference type="OrthoDB" id="9810135at2"/>
<dbReference type="InterPro" id="IPR014017">
    <property type="entry name" value="DNA_helicase_UvrD-like_C"/>
</dbReference>
<proteinExistence type="inferred from homology"/>
<dbReference type="PROSITE" id="PS51198">
    <property type="entry name" value="UVRD_HELICASE_ATP_BIND"/>
    <property type="match status" value="1"/>
</dbReference>
<evidence type="ECO:0000256" key="12">
    <source>
        <dbReference type="PROSITE-ProRule" id="PRU00560"/>
    </source>
</evidence>
<dbReference type="GO" id="GO:0009314">
    <property type="term" value="P:response to radiation"/>
    <property type="evidence" value="ECO:0007669"/>
    <property type="project" value="UniProtKB-ARBA"/>
</dbReference>
<dbReference type="Pfam" id="PF00580">
    <property type="entry name" value="UvrD-helicase"/>
    <property type="match status" value="1"/>
</dbReference>
<protein>
    <recommendedName>
        <fullName evidence="9">DNA 3'-5' helicase</fullName>
        <ecNumber evidence="9">5.6.2.4</ecNumber>
    </recommendedName>
    <alternativeName>
        <fullName evidence="10">DNA 3'-5' helicase II</fullName>
    </alternativeName>
</protein>
<dbReference type="InterPro" id="IPR014016">
    <property type="entry name" value="UvrD-like_ATP-bd"/>
</dbReference>
<keyword evidence="16" id="KW-1185">Reference proteome</keyword>
<dbReference type="GO" id="GO:0000725">
    <property type="term" value="P:recombinational repair"/>
    <property type="evidence" value="ECO:0007669"/>
    <property type="project" value="TreeGrafter"/>
</dbReference>
<dbReference type="GO" id="GO:0033202">
    <property type="term" value="C:DNA helicase complex"/>
    <property type="evidence" value="ECO:0007669"/>
    <property type="project" value="TreeGrafter"/>
</dbReference>
<keyword evidence="3 12" id="KW-0378">Hydrolase</keyword>
<dbReference type="SUPFAM" id="SSF52540">
    <property type="entry name" value="P-loop containing nucleoside triphosphate hydrolases"/>
    <property type="match status" value="1"/>
</dbReference>
<keyword evidence="5 12" id="KW-0067">ATP-binding</keyword>
<sequence>MRDFLKDLNKEQREAVKWVNGPVLILAGPGSGKTRVLTYKIAYLLSLGVKPWEILALTFTNKAANEMKERAIQLVGDIAKNVTIGTFHSVFAKILRQEAEKLGYTKSFTIYDQDDSLSLIRNVIKELNFSEDNVNPSLAQAKISNIKNALITPEVFLTLAENQFDEKIAQIYKAYQQSLFQRNAMDFDDLLIKSVELFETHPDVLEKYQTKFKYILVDEYQDTNRVQYVLLKMLSARHRNLCVIGDDAQSIYSWRGAEIRNILDFKNDFPECKIFKLEQNYRSTKKILRAADSVIKNNTEQILKNLWTENSEGDPIVVLECKDDKDEAEKVVHFIKEEIRKNKYNLRDFVILYRTNAQSRLFEDELRREGFPYTIVGSVAFYKRKEVKDLLAYLKVIVNPKDDESLLRIVNFPNRGIGDITIERIRAFANAKGLSLFEAMCKLYAIPGLTERARRGVYNFCILIQKYIDLKDKISAGELARALVDDIGLIRYYKQEGTPEAQQRIENIEEFLSAITEFSNENPEDGTLEKFLEEVSLVSDIDTWENKRDAVTLMTLHSVKGLEFPVVFITGLEEGLFPIVSSFYNIKELEEERRLFYVGMTRAMKKLYLSYAKRRMKAGNMFEQRRSRFLDEIPIELVIQHTSKDDRRARIYETSRVRSQALNLSVGLLVEHEIFGIGIVREISGYGDNTRVLVDFENFGRKLLLLKYANLKVITL</sequence>
<evidence type="ECO:0000256" key="5">
    <source>
        <dbReference type="ARBA" id="ARBA00022840"/>
    </source>
</evidence>
<gene>
    <name evidence="15" type="ORF">JGI24_01519</name>
</gene>
<dbReference type="Gene3D" id="1.10.10.160">
    <property type="match status" value="1"/>
</dbReference>
<evidence type="ECO:0000256" key="8">
    <source>
        <dbReference type="ARBA" id="ARBA00034617"/>
    </source>
</evidence>
<comment type="similarity">
    <text evidence="1">Belongs to the helicase family. UvrD subfamily.</text>
</comment>
<dbReference type="GO" id="GO:0016887">
    <property type="term" value="F:ATP hydrolysis activity"/>
    <property type="evidence" value="ECO:0007669"/>
    <property type="project" value="RHEA"/>
</dbReference>
<name>A0A656DBU1_KRYT1</name>
<dbReference type="InterPro" id="IPR000212">
    <property type="entry name" value="DNA_helicase_UvrD/REP"/>
</dbReference>
<dbReference type="CDD" id="cd17932">
    <property type="entry name" value="DEXQc_UvrD"/>
    <property type="match status" value="1"/>
</dbReference>
<dbReference type="Proteomes" id="UP000243065">
    <property type="component" value="Unassembled WGS sequence"/>
</dbReference>